<evidence type="ECO:0008006" key="3">
    <source>
        <dbReference type="Google" id="ProtNLM"/>
    </source>
</evidence>
<accession>A0ABT1IV05</accession>
<dbReference type="InterPro" id="IPR054058">
    <property type="entry name" value="HTH_67"/>
</dbReference>
<reference evidence="1 2" key="1">
    <citation type="submission" date="2022-06" db="EMBL/GenBank/DDBJ databases">
        <title>Sequencing the genomes of 1000 actinobacteria strains.</title>
        <authorList>
            <person name="Klenk H.-P."/>
        </authorList>
    </citation>
    <scope>NUCLEOTIDE SEQUENCE [LARGE SCALE GENOMIC DNA]</scope>
    <source>
        <strain evidence="1 2">DSM 41656</strain>
    </source>
</reference>
<dbReference type="EMBL" id="JAMZDX010000002">
    <property type="protein sequence ID" value="MCP2308957.1"/>
    <property type="molecule type" value="Genomic_DNA"/>
</dbReference>
<evidence type="ECO:0000313" key="2">
    <source>
        <dbReference type="Proteomes" id="UP001206483"/>
    </source>
</evidence>
<evidence type="ECO:0000313" key="1">
    <source>
        <dbReference type="EMBL" id="MCP2308957.1"/>
    </source>
</evidence>
<proteinExistence type="predicted"/>
<protein>
    <recommendedName>
        <fullName evidence="3">SalK</fullName>
    </recommendedName>
</protein>
<sequence>MVEPVHPARALWWLFEPVHAVTYFTPEGRAAYEAAGLRGYWRGYFGGRAAPLGAVEAAPVVAAFFNFAPPMVERALPAIWSLASPKEALAARVEGGAAALGRLLEPVEPVLIDRAVELLERAVDGLDCGGRTLAAANAVLPRPAERLAKLWHATTVLREHRGDGHVAALVAEGLDGCEALVVRCALDGRRDTLQPNRGWSDEEWDAATARLTDRGWLTASGAVSTDGRFRHGALEAATDLAASRVWSDFHRTELDELAAALRPISAACRAALPQVNPIGLPATA</sequence>
<dbReference type="Proteomes" id="UP001206483">
    <property type="component" value="Unassembled WGS sequence"/>
</dbReference>
<keyword evidence="2" id="KW-1185">Reference proteome</keyword>
<name>A0ABT1IV05_9ACTN</name>
<organism evidence="1 2">
    <name type="scientific">Kitasatospora paracochleata</name>
    <dbReference type="NCBI Taxonomy" id="58354"/>
    <lineage>
        <taxon>Bacteria</taxon>
        <taxon>Bacillati</taxon>
        <taxon>Actinomycetota</taxon>
        <taxon>Actinomycetes</taxon>
        <taxon>Kitasatosporales</taxon>
        <taxon>Streptomycetaceae</taxon>
        <taxon>Kitasatospora</taxon>
    </lineage>
</organism>
<dbReference type="RefSeq" id="WP_253795882.1">
    <property type="nucleotide sequence ID" value="NZ_BAAAUB010000061.1"/>
</dbReference>
<dbReference type="Pfam" id="PF21863">
    <property type="entry name" value="HTH_67"/>
    <property type="match status" value="1"/>
</dbReference>
<gene>
    <name evidence="1" type="ORF">FHR36_002081</name>
</gene>
<dbReference type="NCBIfam" id="NF047719">
    <property type="entry name" value="SCO6745_fam_HTH"/>
    <property type="match status" value="1"/>
</dbReference>
<comment type="caution">
    <text evidence="1">The sequence shown here is derived from an EMBL/GenBank/DDBJ whole genome shotgun (WGS) entry which is preliminary data.</text>
</comment>